<dbReference type="GO" id="GO:0043565">
    <property type="term" value="F:sequence-specific DNA binding"/>
    <property type="evidence" value="ECO:0007669"/>
    <property type="project" value="InterPro"/>
</dbReference>
<dbReference type="Pfam" id="PF02311">
    <property type="entry name" value="AraC_binding"/>
    <property type="match status" value="1"/>
</dbReference>
<dbReference type="InterPro" id="IPR018060">
    <property type="entry name" value="HTH_AraC"/>
</dbReference>
<dbReference type="Proteomes" id="UP000247476">
    <property type="component" value="Unassembled WGS sequence"/>
</dbReference>
<organism evidence="5 6">
    <name type="scientific">Paenibacillus flagellatus</name>
    <dbReference type="NCBI Taxonomy" id="2211139"/>
    <lineage>
        <taxon>Bacteria</taxon>
        <taxon>Bacillati</taxon>
        <taxon>Bacillota</taxon>
        <taxon>Bacilli</taxon>
        <taxon>Bacillales</taxon>
        <taxon>Paenibacillaceae</taxon>
        <taxon>Paenibacillus</taxon>
    </lineage>
</organism>
<gene>
    <name evidence="5" type="ORF">DLM86_27950</name>
</gene>
<dbReference type="GO" id="GO:0003700">
    <property type="term" value="F:DNA-binding transcription factor activity"/>
    <property type="evidence" value="ECO:0007669"/>
    <property type="project" value="InterPro"/>
</dbReference>
<dbReference type="SUPFAM" id="SSF51215">
    <property type="entry name" value="Regulatory protein AraC"/>
    <property type="match status" value="1"/>
</dbReference>
<evidence type="ECO:0000256" key="2">
    <source>
        <dbReference type="ARBA" id="ARBA00023125"/>
    </source>
</evidence>
<dbReference type="InterPro" id="IPR003313">
    <property type="entry name" value="AraC-bd"/>
</dbReference>
<evidence type="ECO:0000256" key="3">
    <source>
        <dbReference type="ARBA" id="ARBA00023163"/>
    </source>
</evidence>
<feature type="domain" description="HTH araC/xylS-type" evidence="4">
    <location>
        <begin position="200"/>
        <end position="298"/>
    </location>
</feature>
<evidence type="ECO:0000313" key="6">
    <source>
        <dbReference type="Proteomes" id="UP000247476"/>
    </source>
</evidence>
<comment type="caution">
    <text evidence="5">The sequence shown here is derived from an EMBL/GenBank/DDBJ whole genome shotgun (WGS) entry which is preliminary data.</text>
</comment>
<proteinExistence type="predicted"/>
<dbReference type="InterPro" id="IPR020449">
    <property type="entry name" value="Tscrpt_reg_AraC-type_HTH"/>
</dbReference>
<dbReference type="InterPro" id="IPR014710">
    <property type="entry name" value="RmlC-like_jellyroll"/>
</dbReference>
<evidence type="ECO:0000256" key="1">
    <source>
        <dbReference type="ARBA" id="ARBA00023015"/>
    </source>
</evidence>
<dbReference type="SMART" id="SM00342">
    <property type="entry name" value="HTH_ARAC"/>
    <property type="match status" value="1"/>
</dbReference>
<keyword evidence="1" id="KW-0805">Transcription regulation</keyword>
<dbReference type="PRINTS" id="PR00032">
    <property type="entry name" value="HTHARAC"/>
</dbReference>
<dbReference type="Pfam" id="PF12833">
    <property type="entry name" value="HTH_18"/>
    <property type="match status" value="1"/>
</dbReference>
<dbReference type="PROSITE" id="PS00041">
    <property type="entry name" value="HTH_ARAC_FAMILY_1"/>
    <property type="match status" value="1"/>
</dbReference>
<sequence length="303" mass="35120">MMKRKAVPRNRMITFQRTRLQPAIDIPSIITMYYFEFGKHYVFRGESHDFWEFLYVDKGELEVWADDRSYRIGQGTIIFHKPNEFHRFYAQNDKAPNVIVMTFDCRSDAMNRFADAVIRLDDEERNLLACVVKEGMAAFEFPFRHPLVRREDAPIGAEQMVRMYLETLLVRLLRRADAWYSEAKPLVLPAKAKDDDDVTRRTIDLLRRSIGSPVTLAQLSDALGVSKTHLKDAFKRNTGHSVMEYFALLKIEQAKQLIREASCNFTEIAALLGFSSVHVFSKAFKRSTDMTPSEYAKSVKSRL</sequence>
<reference evidence="5 6" key="1">
    <citation type="submission" date="2018-05" db="EMBL/GenBank/DDBJ databases">
        <title>Paenibacillus flagellatus sp. nov., isolated from selenium mineral soil.</title>
        <authorList>
            <person name="Dai X."/>
        </authorList>
    </citation>
    <scope>NUCLEOTIDE SEQUENCE [LARGE SCALE GENOMIC DNA]</scope>
    <source>
        <strain evidence="5 6">DXL2</strain>
    </source>
</reference>
<dbReference type="EMBL" id="QJVJ01000016">
    <property type="protein sequence ID" value="PYI50902.1"/>
    <property type="molecule type" value="Genomic_DNA"/>
</dbReference>
<dbReference type="OrthoDB" id="249627at2"/>
<name>A0A2V5JXC9_9BACL</name>
<dbReference type="Gene3D" id="1.10.10.60">
    <property type="entry name" value="Homeodomain-like"/>
    <property type="match status" value="1"/>
</dbReference>
<keyword evidence="3" id="KW-0804">Transcription</keyword>
<dbReference type="AlphaFoldDB" id="A0A2V5JXC9"/>
<dbReference type="Gene3D" id="2.60.120.10">
    <property type="entry name" value="Jelly Rolls"/>
    <property type="match status" value="1"/>
</dbReference>
<evidence type="ECO:0000313" key="5">
    <source>
        <dbReference type="EMBL" id="PYI50902.1"/>
    </source>
</evidence>
<dbReference type="PANTHER" id="PTHR43280:SF2">
    <property type="entry name" value="HTH-TYPE TRANSCRIPTIONAL REGULATOR EXSA"/>
    <property type="match status" value="1"/>
</dbReference>
<keyword evidence="2" id="KW-0238">DNA-binding</keyword>
<evidence type="ECO:0000259" key="4">
    <source>
        <dbReference type="PROSITE" id="PS01124"/>
    </source>
</evidence>
<dbReference type="InterPro" id="IPR009057">
    <property type="entry name" value="Homeodomain-like_sf"/>
</dbReference>
<dbReference type="PROSITE" id="PS01124">
    <property type="entry name" value="HTH_ARAC_FAMILY_2"/>
    <property type="match status" value="1"/>
</dbReference>
<dbReference type="PANTHER" id="PTHR43280">
    <property type="entry name" value="ARAC-FAMILY TRANSCRIPTIONAL REGULATOR"/>
    <property type="match status" value="1"/>
</dbReference>
<dbReference type="InterPro" id="IPR037923">
    <property type="entry name" value="HTH-like"/>
</dbReference>
<dbReference type="SUPFAM" id="SSF46689">
    <property type="entry name" value="Homeodomain-like"/>
    <property type="match status" value="2"/>
</dbReference>
<keyword evidence="6" id="KW-1185">Reference proteome</keyword>
<accession>A0A2V5JXC9</accession>
<protein>
    <submittedName>
        <fullName evidence="5">AraC family transcriptional regulator</fullName>
    </submittedName>
</protein>
<dbReference type="InterPro" id="IPR018062">
    <property type="entry name" value="HTH_AraC-typ_CS"/>
</dbReference>